<evidence type="ECO:0008006" key="3">
    <source>
        <dbReference type="Google" id="ProtNLM"/>
    </source>
</evidence>
<name>A0A371X201_9HYPH</name>
<reference evidence="2" key="1">
    <citation type="submission" date="2018-08" db="EMBL/GenBank/DDBJ databases">
        <authorList>
            <person name="Im W.T."/>
        </authorList>
    </citation>
    <scope>NUCLEOTIDE SEQUENCE [LARGE SCALE GENOMIC DNA]</scope>
    <source>
        <strain evidence="2">LA-28</strain>
    </source>
</reference>
<keyword evidence="2" id="KW-1185">Reference proteome</keyword>
<protein>
    <recommendedName>
        <fullName evidence="3">DUF4258 domain-containing protein</fullName>
    </recommendedName>
</protein>
<accession>A0A371X201</accession>
<evidence type="ECO:0000313" key="2">
    <source>
        <dbReference type="Proteomes" id="UP000262379"/>
    </source>
</evidence>
<evidence type="ECO:0000313" key="1">
    <source>
        <dbReference type="EMBL" id="RFC63252.1"/>
    </source>
</evidence>
<sequence length="120" mass="14099">MIGIMSKPDRSAVVQFKPRHSDLEKTIRSVALDSKNVRWRAQGYETHCESRMEWRDITDRMMFEVLRTGYIKGDIEPGRKPGEWKVKMVKQMKGTREIGVVTVVINCQRLFVKTVEWEDL</sequence>
<gene>
    <name evidence="1" type="ORF">DY251_20950</name>
</gene>
<comment type="caution">
    <text evidence="1">The sequence shown here is derived from an EMBL/GenBank/DDBJ whole genome shotgun (WGS) entry which is preliminary data.</text>
</comment>
<dbReference type="EMBL" id="QURN01000029">
    <property type="protein sequence ID" value="RFC63252.1"/>
    <property type="molecule type" value="Genomic_DNA"/>
</dbReference>
<proteinExistence type="predicted"/>
<dbReference type="Proteomes" id="UP000262379">
    <property type="component" value="Unassembled WGS sequence"/>
</dbReference>
<dbReference type="AlphaFoldDB" id="A0A371X201"/>
<organism evidence="1 2">
    <name type="scientific">Mesorhizobium denitrificans</name>
    <dbReference type="NCBI Taxonomy" id="2294114"/>
    <lineage>
        <taxon>Bacteria</taxon>
        <taxon>Pseudomonadati</taxon>
        <taxon>Pseudomonadota</taxon>
        <taxon>Alphaproteobacteria</taxon>
        <taxon>Hyphomicrobiales</taxon>
        <taxon>Phyllobacteriaceae</taxon>
        <taxon>Mesorhizobium</taxon>
    </lineage>
</organism>